<evidence type="ECO:0000256" key="13">
    <source>
        <dbReference type="ARBA" id="ARBA00060461"/>
    </source>
</evidence>
<dbReference type="Gene3D" id="2.60.40.10">
    <property type="entry name" value="Immunoglobulins"/>
    <property type="match status" value="10"/>
</dbReference>
<dbReference type="InterPro" id="IPR001304">
    <property type="entry name" value="C-type_lectin-like"/>
</dbReference>
<dbReference type="SMART" id="SM00060">
    <property type="entry name" value="FN3"/>
    <property type="match status" value="4"/>
</dbReference>
<feature type="domain" description="Ig-like" evidence="17">
    <location>
        <begin position="414"/>
        <end position="494"/>
    </location>
</feature>
<comment type="similarity">
    <text evidence="2">Belongs to the immunoglobulin superfamily. Contactin family.</text>
</comment>
<dbReference type="InterPro" id="IPR013783">
    <property type="entry name" value="Ig-like_fold"/>
</dbReference>
<dbReference type="Pfam" id="PF13927">
    <property type="entry name" value="Ig_3"/>
    <property type="match status" value="3"/>
</dbReference>
<dbReference type="FunFam" id="2.60.40.10:FF:000032">
    <property type="entry name" value="palladin isoform X1"/>
    <property type="match status" value="2"/>
</dbReference>
<keyword evidence="4" id="KW-0336">GPI-anchor</keyword>
<keyword evidence="11" id="KW-0449">Lipoprotein</keyword>
<keyword evidence="20" id="KW-1185">Reference proteome</keyword>
<dbReference type="SMART" id="SM00409">
    <property type="entry name" value="IG"/>
    <property type="match status" value="6"/>
</dbReference>
<dbReference type="GO" id="GO:0008366">
    <property type="term" value="P:axon ensheathment"/>
    <property type="evidence" value="ECO:0007669"/>
    <property type="project" value="UniProtKB-ARBA"/>
</dbReference>
<feature type="chain" id="PRO_5036208956" description="Contactin" evidence="15">
    <location>
        <begin position="19"/>
        <end position="1240"/>
    </location>
</feature>
<feature type="transmembrane region" description="Helical" evidence="14">
    <location>
        <begin position="1215"/>
        <end position="1239"/>
    </location>
</feature>
<evidence type="ECO:0000256" key="3">
    <source>
        <dbReference type="ARBA" id="ARBA00022475"/>
    </source>
</evidence>
<dbReference type="FunFam" id="2.60.40.10:FF:000064">
    <property type="entry name" value="Contactin 1"/>
    <property type="match status" value="1"/>
</dbReference>
<dbReference type="GO" id="GO:0098609">
    <property type="term" value="P:cell-cell adhesion"/>
    <property type="evidence" value="ECO:0007669"/>
    <property type="project" value="TreeGrafter"/>
</dbReference>
<dbReference type="FunFam" id="2.60.40.10:FF:001529">
    <property type="entry name" value="Cell adhesion molecule"/>
    <property type="match status" value="1"/>
</dbReference>
<evidence type="ECO:0000256" key="10">
    <source>
        <dbReference type="ARBA" id="ARBA00023180"/>
    </source>
</evidence>
<dbReference type="GO" id="GO:0005886">
    <property type="term" value="C:plasma membrane"/>
    <property type="evidence" value="ECO:0007669"/>
    <property type="project" value="UniProtKB-SubCell"/>
</dbReference>
<evidence type="ECO:0000313" key="20">
    <source>
        <dbReference type="Proteomes" id="UP000677054"/>
    </source>
</evidence>
<dbReference type="SMART" id="SM00034">
    <property type="entry name" value="CLECT"/>
    <property type="match status" value="1"/>
</dbReference>
<dbReference type="PROSITE" id="PS50853">
    <property type="entry name" value="FN3"/>
    <property type="match status" value="4"/>
</dbReference>
<feature type="domain" description="C-type lectin" evidence="16">
    <location>
        <begin position="41"/>
        <end position="119"/>
    </location>
</feature>
<organism evidence="19">
    <name type="scientific">Darwinula stevensoni</name>
    <dbReference type="NCBI Taxonomy" id="69355"/>
    <lineage>
        <taxon>Eukaryota</taxon>
        <taxon>Metazoa</taxon>
        <taxon>Ecdysozoa</taxon>
        <taxon>Arthropoda</taxon>
        <taxon>Crustacea</taxon>
        <taxon>Oligostraca</taxon>
        <taxon>Ostracoda</taxon>
        <taxon>Podocopa</taxon>
        <taxon>Podocopida</taxon>
        <taxon>Darwinulocopina</taxon>
        <taxon>Darwinuloidea</taxon>
        <taxon>Darwinulidae</taxon>
        <taxon>Darwinula</taxon>
    </lineage>
</organism>
<feature type="domain" description="Ig-like" evidence="17">
    <location>
        <begin position="690"/>
        <end position="775"/>
    </location>
</feature>
<sequence>MKVLFIIVALALFGSSSGQLGRPTSPEILESIPCPPNWVTYDLSCYRFVRSPMKDREEARRHCQSFNAELVAVNTLEEHSFLVRQLRVIDPHHRPWYVGARQQSKDHWVNDADNTDYSNLRDAFLKEREYDREFISTRDYLTYNYSNTERRWGLQKVTGREREHFICEVHKAELRFVNLNDRTLDYGVLVSDPRYIPRGPRFVTEPMPQVFDLTMKTINNNVAITCLADGYPYPTYGWFKEAYEGNVLVEKEIKPLDDERVTISGGTLIINRPKQIDDRGEYFCKATNKFGTIRSTSVQVSFGYIAEFNLKRSDEFGQENWGKAIYCDPPQAYPDLSFYWSRDYFPNFIEEDRRTFVSNDGHMYISALERIDAGNYSCNVQTNVSATGKNGPFFSLHVLPHPNYQQLRFPNSFPKAFPETPIAGQDVRMECMAFGFPVPSYNWTRRYGDIPRKAQVFNHDRVLLLPKAEVEDEGEYVCTVSNTKLSIQGAVTLSIQAKPEFTVPLGNMHMDKGEDLTWTCEAFGVPEVKWLRDGVELKVEDLPPQDKQRYEITENVLTISKLDPRRDEGMYQCEAKNQLGNAYSSGQLRVLTLKPSFEKAPLEPEILALEGANVTIACDPEAAPRPDTFSWLKDGYSNIGASTGRRRILPNGHLNIEPVYLEDQGTYTCIAKNEFGDAKSSGRLVVVATPTMIRSPPQLVEAYIHQELVLPCEATNYDDNLEIAYAWAHNGLRIDFWKESDVYRLHQGNLILRNVTLDESGRYDCIIETAAGEVSSGGRLIVEGPPGPPGGIEVTETTAQSARIEWTDGADNGRPIRYYRIEGRTNWNSTWVLLVEDIQGIEVKERGNRLFQSGRKEAYIRDVLSPWSSYEFRVSAANSFGYGQPSEPSPQYNTDMDVPYVAPKNVGGGGGKIGDLTITWQPIPSQDQNAPGIFYKVYWRRIEFDNDSEWQNRELKGMGNIGMYVVAIPLKYFYTRHEVKVQGINSIGPGNTSAPVVIYSAEEMPQVAPTEVAARAYNSTSLNVTWLPIKETRDNIRGELIGYRIKYWREQDDERDALYYLRRSKLSWALIVGLQPNTYYYVRVMAYNLAGQGAESERYLERTYKLPPLKPPTAVHVFAIDPTSVRVTWRYVSTTTEEEPVQGYKILYWEVDQDFSEAKMVAKYLGGDLEAYIYDLSPGKRYLLRVLAFSQGGFGKMSSPAWEFQMGDPRQFSGAIYTMASLSTLVCCTLCLMIEFAFLR</sequence>
<feature type="domain" description="Fibronectin type-III" evidence="18">
    <location>
        <begin position="788"/>
        <end position="897"/>
    </location>
</feature>
<name>A0A7R8X0H0_9CRUS</name>
<dbReference type="Pfam" id="PF05473">
    <property type="entry name" value="UL45"/>
    <property type="match status" value="1"/>
</dbReference>
<dbReference type="PROSITE" id="PS50835">
    <property type="entry name" value="IG_LIKE"/>
    <property type="match status" value="6"/>
</dbReference>
<evidence type="ECO:0000256" key="4">
    <source>
        <dbReference type="ARBA" id="ARBA00022622"/>
    </source>
</evidence>
<dbReference type="SUPFAM" id="SSF49265">
    <property type="entry name" value="Fibronectin type III"/>
    <property type="match status" value="2"/>
</dbReference>
<dbReference type="PANTHER" id="PTHR44170:SF6">
    <property type="entry name" value="CONTACTIN"/>
    <property type="match status" value="1"/>
</dbReference>
<dbReference type="EMBL" id="LR899652">
    <property type="protein sequence ID" value="CAD7241427.1"/>
    <property type="molecule type" value="Genomic_DNA"/>
</dbReference>
<evidence type="ECO:0000259" key="16">
    <source>
        <dbReference type="PROSITE" id="PS50041"/>
    </source>
</evidence>
<feature type="domain" description="Ig-like" evidence="17">
    <location>
        <begin position="499"/>
        <end position="592"/>
    </location>
</feature>
<evidence type="ECO:0000256" key="8">
    <source>
        <dbReference type="ARBA" id="ARBA00023136"/>
    </source>
</evidence>
<evidence type="ECO:0008006" key="21">
    <source>
        <dbReference type="Google" id="ProtNLM"/>
    </source>
</evidence>
<dbReference type="Gene3D" id="3.10.100.10">
    <property type="entry name" value="Mannose-Binding Protein A, subunit A"/>
    <property type="match status" value="1"/>
</dbReference>
<gene>
    <name evidence="19" type="ORF">DSTB1V02_LOCUS1418</name>
</gene>
<evidence type="ECO:0000256" key="11">
    <source>
        <dbReference type="ARBA" id="ARBA00023288"/>
    </source>
</evidence>
<keyword evidence="10" id="KW-0325">Glycoprotein</keyword>
<dbReference type="GO" id="GO:0019991">
    <property type="term" value="P:septate junction assembly"/>
    <property type="evidence" value="ECO:0007669"/>
    <property type="project" value="UniProtKB-ARBA"/>
</dbReference>
<keyword evidence="7" id="KW-0130">Cell adhesion</keyword>
<dbReference type="AlphaFoldDB" id="A0A7R8X0H0"/>
<evidence type="ECO:0000256" key="9">
    <source>
        <dbReference type="ARBA" id="ARBA00023157"/>
    </source>
</evidence>
<dbReference type="InterPro" id="IPR003599">
    <property type="entry name" value="Ig_sub"/>
</dbReference>
<dbReference type="Proteomes" id="UP000677054">
    <property type="component" value="Unassembled WGS sequence"/>
</dbReference>
<feature type="domain" description="Ig-like" evidence="17">
    <location>
        <begin position="317"/>
        <end position="395"/>
    </location>
</feature>
<evidence type="ECO:0000256" key="7">
    <source>
        <dbReference type="ARBA" id="ARBA00022889"/>
    </source>
</evidence>
<dbReference type="Pfam" id="PF07679">
    <property type="entry name" value="I-set"/>
    <property type="match status" value="1"/>
</dbReference>
<dbReference type="InterPro" id="IPR016186">
    <property type="entry name" value="C-type_lectin-like/link_sf"/>
</dbReference>
<dbReference type="CDD" id="cd00063">
    <property type="entry name" value="FN3"/>
    <property type="match status" value="4"/>
</dbReference>
<feature type="domain" description="Ig-like" evidence="17">
    <location>
        <begin position="595"/>
        <end position="685"/>
    </location>
</feature>
<dbReference type="GO" id="GO:0005918">
    <property type="term" value="C:septate junction"/>
    <property type="evidence" value="ECO:0007669"/>
    <property type="project" value="UniProtKB-SubCell"/>
</dbReference>
<dbReference type="GO" id="GO:0030424">
    <property type="term" value="C:axon"/>
    <property type="evidence" value="ECO:0007669"/>
    <property type="project" value="TreeGrafter"/>
</dbReference>
<dbReference type="PROSITE" id="PS50041">
    <property type="entry name" value="C_TYPE_LECTIN_2"/>
    <property type="match status" value="1"/>
</dbReference>
<evidence type="ECO:0000259" key="17">
    <source>
        <dbReference type="PROSITE" id="PS50835"/>
    </source>
</evidence>
<dbReference type="FunFam" id="2.60.40.10:FF:000047">
    <property type="entry name" value="Contactin 1"/>
    <property type="match status" value="1"/>
</dbReference>
<dbReference type="EMBL" id="CAJPEV010000135">
    <property type="protein sequence ID" value="CAG0881139.1"/>
    <property type="molecule type" value="Genomic_DNA"/>
</dbReference>
<dbReference type="GO" id="GO:0098552">
    <property type="term" value="C:side of membrane"/>
    <property type="evidence" value="ECO:0007669"/>
    <property type="project" value="UniProtKB-KW"/>
</dbReference>
<keyword evidence="12" id="KW-0393">Immunoglobulin domain</keyword>
<dbReference type="OrthoDB" id="3666223at2759"/>
<proteinExistence type="inferred from homology"/>
<dbReference type="PANTHER" id="PTHR44170">
    <property type="entry name" value="PROTEIN SIDEKICK"/>
    <property type="match status" value="1"/>
</dbReference>
<keyword evidence="14" id="KW-0812">Transmembrane</keyword>
<keyword evidence="6" id="KW-0677">Repeat</keyword>
<dbReference type="InterPro" id="IPR003961">
    <property type="entry name" value="FN3_dom"/>
</dbReference>
<evidence type="ECO:0000256" key="15">
    <source>
        <dbReference type="SAM" id="SignalP"/>
    </source>
</evidence>
<keyword evidence="8 14" id="KW-0472">Membrane</keyword>
<reference evidence="19" key="1">
    <citation type="submission" date="2020-11" db="EMBL/GenBank/DDBJ databases">
        <authorList>
            <person name="Tran Van P."/>
        </authorList>
    </citation>
    <scope>NUCLEOTIDE SEQUENCE</scope>
</reference>
<feature type="domain" description="Fibronectin type-III" evidence="18">
    <location>
        <begin position="1008"/>
        <end position="1109"/>
    </location>
</feature>
<dbReference type="InterPro" id="IPR036179">
    <property type="entry name" value="Ig-like_dom_sf"/>
</dbReference>
<accession>A0A7R8X0H0</accession>
<dbReference type="InterPro" id="IPR007110">
    <property type="entry name" value="Ig-like_dom"/>
</dbReference>
<keyword evidence="5 15" id="KW-0732">Signal</keyword>
<dbReference type="Pfam" id="PF00041">
    <property type="entry name" value="fn3"/>
    <property type="match status" value="3"/>
</dbReference>
<evidence type="ECO:0000256" key="14">
    <source>
        <dbReference type="SAM" id="Phobius"/>
    </source>
</evidence>
<dbReference type="GO" id="GO:0021682">
    <property type="term" value="P:nerve maturation"/>
    <property type="evidence" value="ECO:0007669"/>
    <property type="project" value="UniProtKB-ARBA"/>
</dbReference>
<keyword evidence="3" id="KW-1003">Cell membrane</keyword>
<evidence type="ECO:0000259" key="18">
    <source>
        <dbReference type="PROSITE" id="PS50853"/>
    </source>
</evidence>
<dbReference type="SUPFAM" id="SSF48726">
    <property type="entry name" value="Immunoglobulin"/>
    <property type="match status" value="6"/>
</dbReference>
<feature type="domain" description="Ig-like" evidence="17">
    <location>
        <begin position="200"/>
        <end position="301"/>
    </location>
</feature>
<dbReference type="GO" id="GO:0007411">
    <property type="term" value="P:axon guidance"/>
    <property type="evidence" value="ECO:0007669"/>
    <property type="project" value="TreeGrafter"/>
</dbReference>
<keyword evidence="14" id="KW-1133">Transmembrane helix</keyword>
<evidence type="ECO:0000256" key="12">
    <source>
        <dbReference type="ARBA" id="ARBA00023319"/>
    </source>
</evidence>
<evidence type="ECO:0000256" key="2">
    <source>
        <dbReference type="ARBA" id="ARBA00009812"/>
    </source>
</evidence>
<comment type="subcellular location">
    <subcellularLocation>
        <location evidence="13">Cell junction</location>
        <location evidence="13">Septate junction</location>
    </subcellularLocation>
    <subcellularLocation>
        <location evidence="1">Cell membrane</location>
        <topology evidence="1">Lipid-anchor</topology>
        <topology evidence="1">GPI-anchor</topology>
    </subcellularLocation>
</comment>
<dbReference type="InterPro" id="IPR003598">
    <property type="entry name" value="Ig_sub2"/>
</dbReference>
<dbReference type="SUPFAM" id="SSF56436">
    <property type="entry name" value="C-type lectin-like"/>
    <property type="match status" value="1"/>
</dbReference>
<dbReference type="GO" id="GO:0060857">
    <property type="term" value="P:establishment of glial blood-brain barrier"/>
    <property type="evidence" value="ECO:0007669"/>
    <property type="project" value="UniProtKB-ARBA"/>
</dbReference>
<feature type="domain" description="Fibronectin type-III" evidence="18">
    <location>
        <begin position="902"/>
        <end position="1003"/>
    </location>
</feature>
<feature type="signal peptide" evidence="15">
    <location>
        <begin position="1"/>
        <end position="18"/>
    </location>
</feature>
<dbReference type="InterPro" id="IPR013098">
    <property type="entry name" value="Ig_I-set"/>
</dbReference>
<keyword evidence="9" id="KW-1015">Disulfide bond</keyword>
<dbReference type="FunFam" id="2.60.40.10:FF:000035">
    <property type="entry name" value="Contactin 1"/>
    <property type="match status" value="1"/>
</dbReference>
<dbReference type="InterPro" id="IPR013151">
    <property type="entry name" value="Immunoglobulin_dom"/>
</dbReference>
<evidence type="ECO:0000256" key="6">
    <source>
        <dbReference type="ARBA" id="ARBA00022737"/>
    </source>
</evidence>
<dbReference type="GO" id="GO:0061343">
    <property type="term" value="P:cell adhesion involved in heart morphogenesis"/>
    <property type="evidence" value="ECO:0007669"/>
    <property type="project" value="UniProtKB-ARBA"/>
</dbReference>
<dbReference type="InterPro" id="IPR036116">
    <property type="entry name" value="FN3_sf"/>
</dbReference>
<dbReference type="Pfam" id="PF00047">
    <property type="entry name" value="ig"/>
    <property type="match status" value="1"/>
</dbReference>
<evidence type="ECO:0000313" key="19">
    <source>
        <dbReference type="EMBL" id="CAD7241427.1"/>
    </source>
</evidence>
<evidence type="ECO:0000256" key="1">
    <source>
        <dbReference type="ARBA" id="ARBA00004609"/>
    </source>
</evidence>
<dbReference type="SMART" id="SM00408">
    <property type="entry name" value="IGc2"/>
    <property type="match status" value="5"/>
</dbReference>
<feature type="domain" description="Fibronectin type-III" evidence="18">
    <location>
        <begin position="1111"/>
        <end position="1209"/>
    </location>
</feature>
<dbReference type="InterPro" id="IPR016187">
    <property type="entry name" value="CTDL_fold"/>
</dbReference>
<protein>
    <recommendedName>
        <fullName evidence="21">Contactin</fullName>
    </recommendedName>
</protein>
<evidence type="ECO:0000256" key="5">
    <source>
        <dbReference type="ARBA" id="ARBA00022729"/>
    </source>
</evidence>